<dbReference type="AlphaFoldDB" id="A0A371HFN0"/>
<feature type="non-terminal residue" evidence="1">
    <location>
        <position position="1"/>
    </location>
</feature>
<feature type="non-terminal residue" evidence="1">
    <location>
        <position position="253"/>
    </location>
</feature>
<organism evidence="1 2">
    <name type="scientific">Mucuna pruriens</name>
    <name type="common">Velvet bean</name>
    <name type="synonym">Dolichos pruriens</name>
    <dbReference type="NCBI Taxonomy" id="157652"/>
    <lineage>
        <taxon>Eukaryota</taxon>
        <taxon>Viridiplantae</taxon>
        <taxon>Streptophyta</taxon>
        <taxon>Embryophyta</taxon>
        <taxon>Tracheophyta</taxon>
        <taxon>Spermatophyta</taxon>
        <taxon>Magnoliopsida</taxon>
        <taxon>eudicotyledons</taxon>
        <taxon>Gunneridae</taxon>
        <taxon>Pentapetalae</taxon>
        <taxon>rosids</taxon>
        <taxon>fabids</taxon>
        <taxon>Fabales</taxon>
        <taxon>Fabaceae</taxon>
        <taxon>Papilionoideae</taxon>
        <taxon>50 kb inversion clade</taxon>
        <taxon>NPAAA clade</taxon>
        <taxon>indigoferoid/millettioid clade</taxon>
        <taxon>Phaseoleae</taxon>
        <taxon>Mucuna</taxon>
    </lineage>
</organism>
<comment type="caution">
    <text evidence="1">The sequence shown here is derived from an EMBL/GenBank/DDBJ whole genome shotgun (WGS) entry which is preliminary data.</text>
</comment>
<reference evidence="1" key="1">
    <citation type="submission" date="2018-05" db="EMBL/GenBank/DDBJ databases">
        <title>Draft genome of Mucuna pruriens seed.</title>
        <authorList>
            <person name="Nnadi N.E."/>
            <person name="Vos R."/>
            <person name="Hasami M.H."/>
            <person name="Devisetty U.K."/>
            <person name="Aguiy J.C."/>
        </authorList>
    </citation>
    <scope>NUCLEOTIDE SEQUENCE [LARGE SCALE GENOMIC DNA]</scope>
    <source>
        <strain evidence="1">JCA_2017</strain>
    </source>
</reference>
<keyword evidence="2" id="KW-1185">Reference proteome</keyword>
<gene>
    <name evidence="1" type="ORF">CR513_15052</name>
</gene>
<proteinExistence type="predicted"/>
<protein>
    <submittedName>
        <fullName evidence="1">Uncharacterized protein</fullName>
    </submittedName>
</protein>
<dbReference type="Proteomes" id="UP000257109">
    <property type="component" value="Unassembled WGS sequence"/>
</dbReference>
<sequence>TYTKLSYTKKKLVNHQAAILCKSYLELQTSKLDNLGSLGKLRQRSKTSHFMAQLRSTICNVKCEHNGLITKSTNYDPESMLIRDYDCDLNMHGRMLDRTFHRLLRNPRNSEVVNSSVIASNLSNIANFGVNSDSDSANIVSDLKIDCHSNIAYSDSDLDFGVGISQLSLDNMANNDKTLKELATSIIIYKLGVFDILNWNKLNHMSLSEDPHKHLKEGILEGYIKMKAFPFSLDGAAKEWLYLQPILFMHREK</sequence>
<accession>A0A371HFN0</accession>
<dbReference type="EMBL" id="QJKJ01002731">
    <property type="protein sequence ID" value="RDY01593.1"/>
    <property type="molecule type" value="Genomic_DNA"/>
</dbReference>
<evidence type="ECO:0000313" key="2">
    <source>
        <dbReference type="Proteomes" id="UP000257109"/>
    </source>
</evidence>
<name>A0A371HFN0_MUCPR</name>
<evidence type="ECO:0000313" key="1">
    <source>
        <dbReference type="EMBL" id="RDY01593.1"/>
    </source>
</evidence>